<sequence length="258" mass="29359">MKSSLRINFKALGKNISLFARRHSPEILTSLGVIGMIATTVTAVSATPKALELIEENKDEDGHISKKDVVKVAWKQYVPSVLIGTVSIACIIGSNKISLHRSALLAAACSISEEKLKEYKNKVIDVFGEKKEKEEVYESIIQDKIDESQTPNCEPKKSDDILFYDVWSGRYFYSYRNRVDRAINELNSIFLQSDQVCLNDFYDSINLDRNQFGYICGWNRETTKLIEIRYSSHIAKDGNPCLAVDFFQDPTPLMDYIY</sequence>
<organism evidence="1">
    <name type="scientific">Siphoviridae sp. ctWWc42</name>
    <dbReference type="NCBI Taxonomy" id="2826361"/>
    <lineage>
        <taxon>Viruses</taxon>
        <taxon>Duplodnaviria</taxon>
        <taxon>Heunggongvirae</taxon>
        <taxon>Uroviricota</taxon>
        <taxon>Caudoviricetes</taxon>
    </lineage>
</organism>
<proteinExistence type="predicted"/>
<dbReference type="Pfam" id="PF19880">
    <property type="entry name" value="DUF6353"/>
    <property type="match status" value="1"/>
</dbReference>
<accession>A0A8S5R175</accession>
<evidence type="ECO:0000313" key="1">
    <source>
        <dbReference type="EMBL" id="DAE25239.1"/>
    </source>
</evidence>
<name>A0A8S5R175_9CAUD</name>
<dbReference type="InterPro" id="IPR045933">
    <property type="entry name" value="DUF6353"/>
</dbReference>
<protein>
    <submittedName>
        <fullName evidence="1">Uncharacterized protein</fullName>
    </submittedName>
</protein>
<dbReference type="EMBL" id="BK015795">
    <property type="protein sequence ID" value="DAE25239.1"/>
    <property type="molecule type" value="Genomic_DNA"/>
</dbReference>
<reference evidence="1" key="1">
    <citation type="journal article" date="2021" name="Proc. Natl. Acad. Sci. U.S.A.">
        <title>A Catalog of Tens of Thousands of Viruses from Human Metagenomes Reveals Hidden Associations with Chronic Diseases.</title>
        <authorList>
            <person name="Tisza M.J."/>
            <person name="Buck C.B."/>
        </authorList>
    </citation>
    <scope>NUCLEOTIDE SEQUENCE</scope>
    <source>
        <strain evidence="1">CtWWc42</strain>
    </source>
</reference>